<name>A0A061RD39_9CHLO</name>
<gene>
    <name evidence="2" type="ORF">TSPGSL018_8199</name>
</gene>
<organism evidence="2">
    <name type="scientific">Tetraselmis sp. GSL018</name>
    <dbReference type="NCBI Taxonomy" id="582737"/>
    <lineage>
        <taxon>Eukaryota</taxon>
        <taxon>Viridiplantae</taxon>
        <taxon>Chlorophyta</taxon>
        <taxon>core chlorophytes</taxon>
        <taxon>Chlorodendrophyceae</taxon>
        <taxon>Chlorodendrales</taxon>
        <taxon>Chlorodendraceae</taxon>
        <taxon>Tetraselmis</taxon>
    </lineage>
</organism>
<feature type="compositionally biased region" description="Polar residues" evidence="1">
    <location>
        <begin position="1"/>
        <end position="12"/>
    </location>
</feature>
<dbReference type="AlphaFoldDB" id="A0A061RD39"/>
<evidence type="ECO:0000256" key="1">
    <source>
        <dbReference type="SAM" id="MobiDB-lite"/>
    </source>
</evidence>
<reference evidence="2" key="1">
    <citation type="submission" date="2014-05" db="EMBL/GenBank/DDBJ databases">
        <title>The transcriptome of the halophilic microalga Tetraselmis sp. GSL018 isolated from the Great Salt Lake, Utah.</title>
        <authorList>
            <person name="Jinkerson R.E."/>
            <person name="D'Adamo S."/>
            <person name="Posewitz M.C."/>
        </authorList>
    </citation>
    <scope>NUCLEOTIDE SEQUENCE</scope>
    <source>
        <strain evidence="2">GSL018</strain>
    </source>
</reference>
<protein>
    <submittedName>
        <fullName evidence="2">Uncharacterized protein</fullName>
    </submittedName>
</protein>
<accession>A0A061RD39</accession>
<evidence type="ECO:0000313" key="2">
    <source>
        <dbReference type="EMBL" id="JAC68664.1"/>
    </source>
</evidence>
<dbReference type="EMBL" id="GBEZ01017696">
    <property type="protein sequence ID" value="JAC68664.1"/>
    <property type="molecule type" value="Transcribed_RNA"/>
</dbReference>
<dbReference type="InterPro" id="IPR029358">
    <property type="entry name" value="CFAP96"/>
</dbReference>
<sequence length="182" mass="20379">MQTKDSTRQGLRNFTIAPPRIASAGHPLDLRQLGAAPEYMPEPYARADELSKALKKKAREKIFKPWGSSGRGGGLFDSLNAYNTLGTSETSRDRRPNTVPSKPFVPSAPVKKGNFAYGKLSDTNYSNWVGEPYRDPYRLFQRQTPRMGEKAFRPVGGFKTVYTPSKNPYDSDIIPPRPEIVQ</sequence>
<proteinExistence type="predicted"/>
<dbReference type="Pfam" id="PF15239">
    <property type="entry name" value="CFAP96-like"/>
    <property type="match status" value="1"/>
</dbReference>
<feature type="region of interest" description="Disordered" evidence="1">
    <location>
        <begin position="86"/>
        <end position="107"/>
    </location>
</feature>
<feature type="region of interest" description="Disordered" evidence="1">
    <location>
        <begin position="1"/>
        <end position="26"/>
    </location>
</feature>